<dbReference type="AlphaFoldDB" id="A0A6H0SFL7"/>
<proteinExistence type="predicted"/>
<dbReference type="Proteomes" id="UP000502331">
    <property type="component" value="Chromosome"/>
</dbReference>
<evidence type="ECO:0000313" key="2">
    <source>
        <dbReference type="Proteomes" id="UP000502331"/>
    </source>
</evidence>
<evidence type="ECO:0000313" key="1">
    <source>
        <dbReference type="EMBL" id="QIV86313.1"/>
    </source>
</evidence>
<organism evidence="1 2">
    <name type="scientific">Glutamicibacter mishrai</name>
    <dbReference type="NCBI Taxonomy" id="1775880"/>
    <lineage>
        <taxon>Bacteria</taxon>
        <taxon>Bacillati</taxon>
        <taxon>Actinomycetota</taxon>
        <taxon>Actinomycetes</taxon>
        <taxon>Micrococcales</taxon>
        <taxon>Micrococcaceae</taxon>
        <taxon>Glutamicibacter</taxon>
    </lineage>
</organism>
<accession>A0A6H0SFL7</accession>
<dbReference type="EMBL" id="CP032549">
    <property type="protein sequence ID" value="QIV86313.1"/>
    <property type="molecule type" value="Genomic_DNA"/>
</dbReference>
<protein>
    <submittedName>
        <fullName evidence="1">Uncharacterized protein</fullName>
    </submittedName>
</protein>
<reference evidence="1 2" key="1">
    <citation type="submission" date="2018-09" db="EMBL/GenBank/DDBJ databases">
        <title>Glutamicibacter mishrai S5-52T (LMG 29155T = KCTC 39846T).</title>
        <authorList>
            <person name="Das S.K."/>
        </authorList>
    </citation>
    <scope>NUCLEOTIDE SEQUENCE [LARGE SCALE GENOMIC DNA]</scope>
    <source>
        <strain evidence="1 2">S5-52</strain>
    </source>
</reference>
<sequence>MNQYFSLLKSERGSGTVATTALVIVALLLAGATLAWVAAVHAAMNAAAAADLAALAGADTARGLRPGDPCEVARSLAQMNHASLETCIVEPDGQTVMVSAKVPVSFQALGLELYSATAKARAGAPPLDQAEPGRQVR</sequence>
<dbReference type="RefSeq" id="WP_172511319.1">
    <property type="nucleotide sequence ID" value="NZ_CP032549.1"/>
</dbReference>
<dbReference type="NCBIfam" id="TIGR03816">
    <property type="entry name" value="tadE_like_DECH"/>
    <property type="match status" value="1"/>
</dbReference>
<dbReference type="InterPro" id="IPR021202">
    <property type="entry name" value="Rv3654c-like"/>
</dbReference>
<name>A0A6H0SFL7_9MICC</name>
<gene>
    <name evidence="1" type="ORF">D3791_03760</name>
</gene>
<keyword evidence="2" id="KW-1185">Reference proteome</keyword>